<dbReference type="InterPro" id="IPR015943">
    <property type="entry name" value="WD40/YVTN_repeat-like_dom_sf"/>
</dbReference>
<dbReference type="Gene3D" id="2.130.10.10">
    <property type="entry name" value="YVTN repeat-like/Quinoprotein amine dehydrogenase"/>
    <property type="match status" value="1"/>
</dbReference>
<dbReference type="PANTHER" id="PTHR19857">
    <property type="entry name" value="MITOCHONDRIAL DIVISION PROTEIN 1-RELATED"/>
    <property type="match status" value="1"/>
</dbReference>
<feature type="compositionally biased region" description="Basic and acidic residues" evidence="4">
    <location>
        <begin position="1"/>
        <end position="14"/>
    </location>
</feature>
<feature type="region of interest" description="Disordered" evidence="4">
    <location>
        <begin position="1"/>
        <end position="45"/>
    </location>
</feature>
<evidence type="ECO:0000256" key="4">
    <source>
        <dbReference type="SAM" id="MobiDB-lite"/>
    </source>
</evidence>
<proteinExistence type="predicted"/>
<dbReference type="VEuPathDB" id="FungiDB:CPAG_03461"/>
<organism evidence="5 6">
    <name type="scientific">Coccidioides posadasii RMSCC 3488</name>
    <dbReference type="NCBI Taxonomy" id="454284"/>
    <lineage>
        <taxon>Eukaryota</taxon>
        <taxon>Fungi</taxon>
        <taxon>Dikarya</taxon>
        <taxon>Ascomycota</taxon>
        <taxon>Pezizomycotina</taxon>
        <taxon>Eurotiomycetes</taxon>
        <taxon>Eurotiomycetidae</taxon>
        <taxon>Onygenales</taxon>
        <taxon>Onygenaceae</taxon>
        <taxon>Coccidioides</taxon>
    </lineage>
</organism>
<dbReference type="InterPro" id="IPR001680">
    <property type="entry name" value="WD40_rpt"/>
</dbReference>
<dbReference type="PROSITE" id="PS50294">
    <property type="entry name" value="WD_REPEATS_REGION"/>
    <property type="match status" value="1"/>
</dbReference>
<dbReference type="EMBL" id="DS268110">
    <property type="protein sequence ID" value="KMM67125.1"/>
    <property type="molecule type" value="Genomic_DNA"/>
</dbReference>
<reference evidence="6" key="2">
    <citation type="journal article" date="2009" name="Genome Res.">
        <title>Comparative genomic analyses of the human fungal pathogens Coccidioides and their relatives.</title>
        <authorList>
            <person name="Sharpton T.J."/>
            <person name="Stajich J.E."/>
            <person name="Rounsley S.D."/>
            <person name="Gardner M.J."/>
            <person name="Wortman J.R."/>
            <person name="Jordar V.S."/>
            <person name="Maiti R."/>
            <person name="Kodira C.D."/>
            <person name="Neafsey D.E."/>
            <person name="Zeng Q."/>
            <person name="Hung C.-Y."/>
            <person name="McMahan C."/>
            <person name="Muszewska A."/>
            <person name="Grynberg M."/>
            <person name="Mandel M.A."/>
            <person name="Kellner E.M."/>
            <person name="Barker B.M."/>
            <person name="Galgiani J.N."/>
            <person name="Orbach M.J."/>
            <person name="Kirkland T.N."/>
            <person name="Cole G.T."/>
            <person name="Henn M.R."/>
            <person name="Birren B.W."/>
            <person name="Taylor J.W."/>
        </authorList>
    </citation>
    <scope>NUCLEOTIDE SEQUENCE [LARGE SCALE GENOMIC DNA]</scope>
    <source>
        <strain evidence="6">RMSCC 3488</strain>
    </source>
</reference>
<feature type="region of interest" description="Disordered" evidence="4">
    <location>
        <begin position="326"/>
        <end position="350"/>
    </location>
</feature>
<dbReference type="PANTHER" id="PTHR19857:SF8">
    <property type="entry name" value="ANGIO-ASSOCIATED MIGRATORY CELL PROTEIN"/>
    <property type="match status" value="1"/>
</dbReference>
<accession>A0A0J6FD06</accession>
<evidence type="ECO:0000313" key="5">
    <source>
        <dbReference type="EMBL" id="KMM67125.1"/>
    </source>
</evidence>
<keyword evidence="2" id="KW-0677">Repeat</keyword>
<dbReference type="Pfam" id="PF00400">
    <property type="entry name" value="WD40"/>
    <property type="match status" value="4"/>
</dbReference>
<dbReference type="OrthoDB" id="10261640at2759"/>
<dbReference type="Proteomes" id="UP000054567">
    <property type="component" value="Unassembled WGS sequence"/>
</dbReference>
<dbReference type="InterPro" id="IPR051179">
    <property type="entry name" value="WD_repeat_multifunction"/>
</dbReference>
<feature type="region of interest" description="Disordered" evidence="4">
    <location>
        <begin position="94"/>
        <end position="117"/>
    </location>
</feature>
<feature type="repeat" description="WD" evidence="3">
    <location>
        <begin position="126"/>
        <end position="158"/>
    </location>
</feature>
<dbReference type="FunFam" id="2.130.10.10:FF:000643">
    <property type="entry name" value="60S ribosome biogenesis protein Sqt1"/>
    <property type="match status" value="1"/>
</dbReference>
<reference evidence="6" key="3">
    <citation type="journal article" date="2010" name="Genome Res.">
        <title>Population genomic sequencing of Coccidioides fungi reveals recent hybridization and transposon control.</title>
        <authorList>
            <person name="Neafsey D.E."/>
            <person name="Barker B.M."/>
            <person name="Sharpton T.J."/>
            <person name="Stajich J.E."/>
            <person name="Park D.J."/>
            <person name="Whiston E."/>
            <person name="Hung C.-Y."/>
            <person name="McMahan C."/>
            <person name="White J."/>
            <person name="Sykes S."/>
            <person name="Heiman D."/>
            <person name="Young S."/>
            <person name="Zeng Q."/>
            <person name="Abouelleil A."/>
            <person name="Aftuck L."/>
            <person name="Bessette D."/>
            <person name="Brown A."/>
            <person name="FitzGerald M."/>
            <person name="Lui A."/>
            <person name="Macdonald J.P."/>
            <person name="Priest M."/>
            <person name="Orbach M.J."/>
            <person name="Galgiani J.N."/>
            <person name="Kirkland T.N."/>
            <person name="Cole G.T."/>
            <person name="Birren B.W."/>
            <person name="Henn M.R."/>
            <person name="Taylor J.W."/>
            <person name="Rounsley S.D."/>
        </authorList>
    </citation>
    <scope>NUCLEOTIDE SEQUENCE [LARGE SCALE GENOMIC DNA]</scope>
    <source>
        <strain evidence="6">RMSCC 3488</strain>
    </source>
</reference>
<protein>
    <submittedName>
        <fullName evidence="5">Uncharacterized protein</fullName>
    </submittedName>
</protein>
<name>A0A0J6FD06_COCPO</name>
<dbReference type="PROSITE" id="PS50082">
    <property type="entry name" value="WD_REPEATS_2"/>
    <property type="match status" value="2"/>
</dbReference>
<evidence type="ECO:0000313" key="6">
    <source>
        <dbReference type="Proteomes" id="UP000054567"/>
    </source>
</evidence>
<dbReference type="InterPro" id="IPR036322">
    <property type="entry name" value="WD40_repeat_dom_sf"/>
</dbReference>
<keyword evidence="1 3" id="KW-0853">WD repeat</keyword>
<evidence type="ECO:0000256" key="3">
    <source>
        <dbReference type="PROSITE-ProRule" id="PRU00221"/>
    </source>
</evidence>
<evidence type="ECO:0000256" key="2">
    <source>
        <dbReference type="ARBA" id="ARBA00022737"/>
    </source>
</evidence>
<feature type="compositionally biased region" description="Acidic residues" evidence="4">
    <location>
        <begin position="15"/>
        <end position="33"/>
    </location>
</feature>
<feature type="repeat" description="WD" evidence="3">
    <location>
        <begin position="231"/>
        <end position="264"/>
    </location>
</feature>
<dbReference type="AlphaFoldDB" id="A0A0J6FD06"/>
<sequence length="518" mass="54895">MPEQPRESDHHHDEEGEDVFLDAADAAEEIIPDEDQHMEDASDEDEDLEITLQNDSTAHFDKHTDSIFCIAQHPIHTSIVVTGSGDDTAYMFDSTPTDDRPLLPTSYETTPQPRKERESLEPILRLDGHTDSVNAVCFTEPAGEYMLTAGLDGKLRAWRDTSASLTGKSWEFLAEVQEVEEINWLAVCPVSQSGNEEKRNVVALGANDGSVWVYRVDKQDREAPLYMLASFFQHTASCTAGAWSPDGNLLATVSEDASFYVYDVFGAAAAAGTASSAGTQTVVGLTAQDQRFAVDGGLYSVAIAPSGTFAVVGGAEGHIKVVGLPRVSSDSNQTSRQKSKSKAGGAAPSAGGGAGTLLASLQAQSDGIETVSFSSPPLNLLAAGSVDGSIVLFDVAHRFAIRRHIRGAHGESAVVKVDFVRDGEASTQRPTGPASTTSGRPWLLTSVGMDGVVRRWDTRGGTAAAGYGLLKEWRGHAGISENEDGEQSGGILGFVHGDQGGKRIVTAGDDGVALVFEE</sequence>
<dbReference type="SUPFAM" id="SSF50978">
    <property type="entry name" value="WD40 repeat-like"/>
    <property type="match status" value="1"/>
</dbReference>
<evidence type="ECO:0000256" key="1">
    <source>
        <dbReference type="ARBA" id="ARBA00022574"/>
    </source>
</evidence>
<reference evidence="5 6" key="1">
    <citation type="submission" date="2007-06" db="EMBL/GenBank/DDBJ databases">
        <title>The Genome Sequence of Coccidioides posadasii RMSCC_3488.</title>
        <authorList>
            <consortium name="Coccidioides Genome Resources Consortium"/>
            <consortium name="The Broad Institute Genome Sequencing Platform"/>
            <person name="Henn M.R."/>
            <person name="Sykes S."/>
            <person name="Young S."/>
            <person name="Jaffe D."/>
            <person name="Berlin A."/>
            <person name="Alvarez P."/>
            <person name="Butler J."/>
            <person name="Gnerre S."/>
            <person name="Grabherr M."/>
            <person name="Mauceli E."/>
            <person name="Brockman W."/>
            <person name="Kodira C."/>
            <person name="Alvarado L."/>
            <person name="Zeng Q."/>
            <person name="Crawford M."/>
            <person name="Antoine C."/>
            <person name="Devon K."/>
            <person name="Galgiani J."/>
            <person name="Orsborn K."/>
            <person name="Lewis M.L."/>
            <person name="Nusbaum C."/>
            <person name="Galagan J."/>
            <person name="Birren B."/>
        </authorList>
    </citation>
    <scope>NUCLEOTIDE SEQUENCE [LARGE SCALE GENOMIC DNA]</scope>
    <source>
        <strain evidence="5 6">RMSCC 3488</strain>
    </source>
</reference>
<gene>
    <name evidence="5" type="ORF">CPAG_03461</name>
</gene>
<dbReference type="SMART" id="SM00320">
    <property type="entry name" value="WD40"/>
    <property type="match status" value="8"/>
</dbReference>